<dbReference type="SUPFAM" id="SSF48317">
    <property type="entry name" value="Acid phosphatase/Vanadium-dependent haloperoxidase"/>
    <property type="match status" value="1"/>
</dbReference>
<organism evidence="3 4">
    <name type="scientific">Neolewinella lacunae</name>
    <dbReference type="NCBI Taxonomy" id="1517758"/>
    <lineage>
        <taxon>Bacteria</taxon>
        <taxon>Pseudomonadati</taxon>
        <taxon>Bacteroidota</taxon>
        <taxon>Saprospiria</taxon>
        <taxon>Saprospirales</taxon>
        <taxon>Lewinellaceae</taxon>
        <taxon>Neolewinella</taxon>
    </lineage>
</organism>
<dbReference type="Gene3D" id="1.20.144.10">
    <property type="entry name" value="Phosphatidic acid phosphatase type 2/haloperoxidase"/>
    <property type="match status" value="1"/>
</dbReference>
<gene>
    <name evidence="3" type="ORF">H9S92_09215</name>
</gene>
<dbReference type="Proteomes" id="UP000650081">
    <property type="component" value="Unassembled WGS sequence"/>
</dbReference>
<feature type="transmembrane region" description="Helical" evidence="1">
    <location>
        <begin position="127"/>
        <end position="146"/>
    </location>
</feature>
<dbReference type="SMART" id="SM00014">
    <property type="entry name" value="acidPPc"/>
    <property type="match status" value="1"/>
</dbReference>
<feature type="transmembrane region" description="Helical" evidence="1">
    <location>
        <begin position="47"/>
        <end position="70"/>
    </location>
</feature>
<feature type="transmembrane region" description="Helical" evidence="1">
    <location>
        <begin position="179"/>
        <end position="198"/>
    </location>
</feature>
<keyword evidence="4" id="KW-1185">Reference proteome</keyword>
<evidence type="ECO:0000259" key="2">
    <source>
        <dbReference type="SMART" id="SM00014"/>
    </source>
</evidence>
<evidence type="ECO:0000313" key="4">
    <source>
        <dbReference type="Proteomes" id="UP000650081"/>
    </source>
</evidence>
<dbReference type="RefSeq" id="WP_187466421.1">
    <property type="nucleotide sequence ID" value="NZ_JACSIT010000097.1"/>
</dbReference>
<proteinExistence type="predicted"/>
<keyword evidence="1" id="KW-0472">Membrane</keyword>
<dbReference type="PANTHER" id="PTHR14969">
    <property type="entry name" value="SPHINGOSINE-1-PHOSPHATE PHOSPHOHYDROLASE"/>
    <property type="match status" value="1"/>
</dbReference>
<dbReference type="AlphaFoldDB" id="A0A923PKG5"/>
<name>A0A923PKG5_9BACT</name>
<keyword evidence="1" id="KW-0812">Transmembrane</keyword>
<reference evidence="3" key="1">
    <citation type="submission" date="2020-08" db="EMBL/GenBank/DDBJ databases">
        <title>Lewinella bacteria from marine environments.</title>
        <authorList>
            <person name="Zhong Y."/>
        </authorList>
    </citation>
    <scope>NUCLEOTIDE SEQUENCE</scope>
    <source>
        <strain evidence="3">KCTC 42187</strain>
    </source>
</reference>
<feature type="transmembrane region" description="Helical" evidence="1">
    <location>
        <begin position="153"/>
        <end position="173"/>
    </location>
</feature>
<dbReference type="PANTHER" id="PTHR14969:SF13">
    <property type="entry name" value="AT30094P"/>
    <property type="match status" value="1"/>
</dbReference>
<protein>
    <submittedName>
        <fullName evidence="3">Phosphatase PAP2 family protein</fullName>
    </submittedName>
</protein>
<keyword evidence="1" id="KW-1133">Transmembrane helix</keyword>
<dbReference type="Pfam" id="PF01569">
    <property type="entry name" value="PAP2"/>
    <property type="match status" value="1"/>
</dbReference>
<dbReference type="InterPro" id="IPR036938">
    <property type="entry name" value="PAP2/HPO_sf"/>
</dbReference>
<feature type="domain" description="Phosphatidic acid phosphatase type 2/haloperoxidase" evidence="2">
    <location>
        <begin position="73"/>
        <end position="194"/>
    </location>
</feature>
<accession>A0A923PKG5</accession>
<sequence>MPTSKTLRLFLLLLFPILLIGLAVVWMTEKGTTVLYFAAHRTAWANYLFRHLTYLGDGVMVGVVCLVATLVRFRYTLMLVAVGIGQLLVSAFFKRIVFGNTPRPLRYFAEQLEPAWLIKGVDVHTNYAFPSGHTITAFGLALFIALMVDNRWVTVSCVLLAAAIGFSRVYLFQHFLEDVLTGAVIGTANTALIFYAFANWRSFWRSGTLSASVLGRRGLGVGY</sequence>
<evidence type="ECO:0000313" key="3">
    <source>
        <dbReference type="EMBL" id="MBC6994341.1"/>
    </source>
</evidence>
<feature type="transmembrane region" description="Helical" evidence="1">
    <location>
        <begin position="7"/>
        <end position="27"/>
    </location>
</feature>
<evidence type="ECO:0000256" key="1">
    <source>
        <dbReference type="SAM" id="Phobius"/>
    </source>
</evidence>
<comment type="caution">
    <text evidence="3">The sequence shown here is derived from an EMBL/GenBank/DDBJ whole genome shotgun (WGS) entry which is preliminary data.</text>
</comment>
<feature type="transmembrane region" description="Helical" evidence="1">
    <location>
        <begin position="77"/>
        <end position="98"/>
    </location>
</feature>
<dbReference type="InterPro" id="IPR000326">
    <property type="entry name" value="PAP2/HPO"/>
</dbReference>
<dbReference type="EMBL" id="JACSIT010000097">
    <property type="protein sequence ID" value="MBC6994341.1"/>
    <property type="molecule type" value="Genomic_DNA"/>
</dbReference>